<name>A0ABT7S6H3_9CELL</name>
<gene>
    <name evidence="1" type="ORF">QRT05_07755</name>
</gene>
<proteinExistence type="predicted"/>
<reference evidence="1 2" key="1">
    <citation type="submission" date="2023-06" db="EMBL/GenBank/DDBJ databases">
        <title>Cellulomonas sp. MW9 Whole genome sequence.</title>
        <authorList>
            <person name="Park S."/>
        </authorList>
    </citation>
    <scope>NUCLEOTIDE SEQUENCE [LARGE SCALE GENOMIC DNA]</scope>
    <source>
        <strain evidence="1 2">MW9</strain>
    </source>
</reference>
<protein>
    <recommendedName>
        <fullName evidence="3">Type 4 fimbrial biogenesis protein PilX N-terminal domain-containing protein</fullName>
    </recommendedName>
</protein>
<keyword evidence="2" id="KW-1185">Reference proteome</keyword>
<dbReference type="RefSeq" id="WP_289446505.1">
    <property type="nucleotide sequence ID" value="NZ_JAUCGR010000002.1"/>
</dbReference>
<organism evidence="1 2">
    <name type="scientific">Cellulomonas edaphi</name>
    <dbReference type="NCBI Taxonomy" id="3053468"/>
    <lineage>
        <taxon>Bacteria</taxon>
        <taxon>Bacillati</taxon>
        <taxon>Actinomycetota</taxon>
        <taxon>Actinomycetes</taxon>
        <taxon>Micrococcales</taxon>
        <taxon>Cellulomonadaceae</taxon>
        <taxon>Cellulomonas</taxon>
    </lineage>
</organism>
<comment type="caution">
    <text evidence="1">The sequence shown here is derived from an EMBL/GenBank/DDBJ whole genome shotgun (WGS) entry which is preliminary data.</text>
</comment>
<sequence>MMRWVRSRTADGEAGSALVFVVGTMLVLMMLSMSALAYTLSSTKFARYDQDFTGAMAAAQAGIDDYISRMNRDDGYYQSLDCTNKALKTPMTTTNPCSWNSATPVGWLPVDGERTGPRDAYFHYKFDATRAGTEGTITVTSTGRVNGEYRTIEAAVGKGGSTDYVYYTDFESGDPSNKVAYSSTPAAICGGAGYDAAQYWWEGRSAANPQCSEITFVSRDTLRGAVFSNDSVLADGPSFTNGFTSANPDCRNVTSSTSTWNKCLRKATNGTYSTANFNGVQPQYSTALYLDDTSAAFAGYPGCHYYGSTRIQFRADGSMQVWNSKLNNGNKAPLAIAPPAGSAPSCGSVTDLNSPAGASVSVPDNMVIYAAGDVTGLPRSQCDAGQLGGVSGQTLPLGTFTKALVAARPPTSTSTYTYDVSMADSTKYCQEGNLYVEGTLKGRVTLAAEQSVITTGDVVLAGGLNGGDMLGLVATNAVEVFNPRIATVKAATSTRWNTNPESGTTENLSWPKNYADPTGGTAVTGVQIMGSIQTLQHSFYVQQYNQGGCRDTLQVNGSIAQRWRGAVGTGNCSTGYLKSYNYDTRLQYSAPPYFPRWVNAQWSQRYFGEVKTPSAIRG</sequence>
<evidence type="ECO:0000313" key="2">
    <source>
        <dbReference type="Proteomes" id="UP001321453"/>
    </source>
</evidence>
<evidence type="ECO:0000313" key="1">
    <source>
        <dbReference type="EMBL" id="MDM7831225.1"/>
    </source>
</evidence>
<evidence type="ECO:0008006" key="3">
    <source>
        <dbReference type="Google" id="ProtNLM"/>
    </source>
</evidence>
<dbReference type="Proteomes" id="UP001321453">
    <property type="component" value="Unassembled WGS sequence"/>
</dbReference>
<dbReference type="EMBL" id="JAUCGR010000002">
    <property type="protein sequence ID" value="MDM7831225.1"/>
    <property type="molecule type" value="Genomic_DNA"/>
</dbReference>
<accession>A0ABT7S6H3</accession>